<dbReference type="Proteomes" id="UP000317646">
    <property type="component" value="Unassembled WGS sequence"/>
</dbReference>
<evidence type="ECO:0000313" key="1">
    <source>
        <dbReference type="EMBL" id="TPG67019.1"/>
    </source>
</evidence>
<accession>A0A502GXL6</accession>
<dbReference type="AlphaFoldDB" id="A0A502GXL6"/>
<evidence type="ECO:0000313" key="2">
    <source>
        <dbReference type="Proteomes" id="UP000317646"/>
    </source>
</evidence>
<organism evidence="1 2">
    <name type="scientific">Hymenobacter nivis</name>
    <dbReference type="NCBI Taxonomy" id="1850093"/>
    <lineage>
        <taxon>Bacteria</taxon>
        <taxon>Pseudomonadati</taxon>
        <taxon>Bacteroidota</taxon>
        <taxon>Cytophagia</taxon>
        <taxon>Cytophagales</taxon>
        <taxon>Hymenobacteraceae</taxon>
        <taxon>Hymenobacter</taxon>
    </lineage>
</organism>
<name>A0A502GXL6_9BACT</name>
<protein>
    <submittedName>
        <fullName evidence="1">Uncharacterized protein</fullName>
    </submittedName>
</protein>
<reference evidence="1 2" key="1">
    <citation type="journal article" date="2019" name="Environ. Microbiol.">
        <title>Species interactions and distinct microbial communities in high Arctic permafrost affected cryosols are associated with the CH4 and CO2 gas fluxes.</title>
        <authorList>
            <person name="Altshuler I."/>
            <person name="Hamel J."/>
            <person name="Turney S."/>
            <person name="Magnuson E."/>
            <person name="Levesque R."/>
            <person name="Greer C."/>
            <person name="Whyte L.G."/>
        </authorList>
    </citation>
    <scope>NUCLEOTIDE SEQUENCE [LARGE SCALE GENOMIC DNA]</scope>
    <source>
        <strain evidence="1 2">S9.2P</strain>
    </source>
</reference>
<keyword evidence="2" id="KW-1185">Reference proteome</keyword>
<dbReference type="EMBL" id="RCYZ01000002">
    <property type="protein sequence ID" value="TPG67019.1"/>
    <property type="molecule type" value="Genomic_DNA"/>
</dbReference>
<proteinExistence type="predicted"/>
<gene>
    <name evidence="1" type="ORF">EAH73_04565</name>
</gene>
<sequence length="112" mass="12045">MGTEKCPTTPGAPYTITIYNQADAGNGKVFISNLYGIGEVYEATVDGKNITVPKTPYQYTVGKDTYRGNISATGTVDGNILTINYTLDGDDPEQCSFVGDREFRGPTHQGPN</sequence>
<comment type="caution">
    <text evidence="1">The sequence shown here is derived from an EMBL/GenBank/DDBJ whole genome shotgun (WGS) entry which is preliminary data.</text>
</comment>